<feature type="compositionally biased region" description="Basic and acidic residues" evidence="1">
    <location>
        <begin position="202"/>
        <end position="226"/>
    </location>
</feature>
<dbReference type="Proteomes" id="UP000887540">
    <property type="component" value="Unplaced"/>
</dbReference>
<evidence type="ECO:0000313" key="3">
    <source>
        <dbReference type="WBParaSite" id="ACRNAN_Path_589.g2211.t1"/>
    </source>
</evidence>
<dbReference type="AlphaFoldDB" id="A0A914C8K9"/>
<feature type="region of interest" description="Disordered" evidence="1">
    <location>
        <begin position="252"/>
        <end position="290"/>
    </location>
</feature>
<sequence length="290" mass="33007">MDLDNVVERTIAINEGREPPPDTNEEPTPLKEPEPSNYRPDTPSTSRPSSENCPLINRVQSLPKRPPSVKSMASYKPPSKSSSIHSDLVLRNPIFDTISHQSLLKTPSLEIRPRETIIDELVAIDVDIPEEYVSEPTVTWSKPIMVNRRELIEVPTPSDIRKPNEVEPVPPVVVMEEYEEVQQETTPSISPSVSRTLSPGPSKDEQEIEPKKFKEKRERYGRDPMKLYETYQEEWQRLERLGMQLGPRRKSVLNLEAFGSPQKSSYPENTTPERSPSATPSKDKESNDNK</sequence>
<evidence type="ECO:0000256" key="1">
    <source>
        <dbReference type="SAM" id="MobiDB-lite"/>
    </source>
</evidence>
<proteinExistence type="predicted"/>
<dbReference type="WBParaSite" id="ACRNAN_Path_589.g2211.t1">
    <property type="protein sequence ID" value="ACRNAN_Path_589.g2211.t1"/>
    <property type="gene ID" value="ACRNAN_Path_589.g2211"/>
</dbReference>
<feature type="compositionally biased region" description="Polar residues" evidence="1">
    <location>
        <begin position="183"/>
        <end position="199"/>
    </location>
</feature>
<feature type="compositionally biased region" description="Polar residues" evidence="1">
    <location>
        <begin position="261"/>
        <end position="280"/>
    </location>
</feature>
<name>A0A914C8K9_9BILA</name>
<accession>A0A914C8K9</accession>
<feature type="compositionally biased region" description="Low complexity" evidence="1">
    <location>
        <begin position="39"/>
        <end position="50"/>
    </location>
</feature>
<protein>
    <submittedName>
        <fullName evidence="3">Uncharacterized protein</fullName>
    </submittedName>
</protein>
<feature type="compositionally biased region" description="Basic and acidic residues" evidence="1">
    <location>
        <begin position="281"/>
        <end position="290"/>
    </location>
</feature>
<feature type="region of interest" description="Disordered" evidence="1">
    <location>
        <begin position="178"/>
        <end position="226"/>
    </location>
</feature>
<reference evidence="3" key="1">
    <citation type="submission" date="2022-11" db="UniProtKB">
        <authorList>
            <consortium name="WormBaseParasite"/>
        </authorList>
    </citation>
    <scope>IDENTIFICATION</scope>
</reference>
<evidence type="ECO:0000313" key="2">
    <source>
        <dbReference type="Proteomes" id="UP000887540"/>
    </source>
</evidence>
<keyword evidence="2" id="KW-1185">Reference proteome</keyword>
<organism evidence="2 3">
    <name type="scientific">Acrobeloides nanus</name>
    <dbReference type="NCBI Taxonomy" id="290746"/>
    <lineage>
        <taxon>Eukaryota</taxon>
        <taxon>Metazoa</taxon>
        <taxon>Ecdysozoa</taxon>
        <taxon>Nematoda</taxon>
        <taxon>Chromadorea</taxon>
        <taxon>Rhabditida</taxon>
        <taxon>Tylenchina</taxon>
        <taxon>Cephalobomorpha</taxon>
        <taxon>Cephaloboidea</taxon>
        <taxon>Cephalobidae</taxon>
        <taxon>Acrobeloides</taxon>
    </lineage>
</organism>
<feature type="region of interest" description="Disordered" evidence="1">
    <location>
        <begin position="1"/>
        <end position="84"/>
    </location>
</feature>